<dbReference type="EMBL" id="KQ972530">
    <property type="protein sequence ID" value="KXZ75877.1"/>
    <property type="molecule type" value="Genomic_DNA"/>
</dbReference>
<evidence type="ECO:0000313" key="6">
    <source>
        <dbReference type="EMBL" id="KXZ75877.1"/>
    </source>
</evidence>
<evidence type="ECO:0000256" key="5">
    <source>
        <dbReference type="ARBA" id="ARBA00023242"/>
    </source>
</evidence>
<dbReference type="InterPro" id="IPR012337">
    <property type="entry name" value="RNaseH-like_sf"/>
</dbReference>
<dbReference type="InterPro" id="IPR052035">
    <property type="entry name" value="ZnF_BED_domain_contain"/>
</dbReference>
<evidence type="ECO:0000313" key="7">
    <source>
        <dbReference type="Proteomes" id="UP000007266"/>
    </source>
</evidence>
<dbReference type="GO" id="GO:0005634">
    <property type="term" value="C:nucleus"/>
    <property type="evidence" value="ECO:0007669"/>
    <property type="project" value="UniProtKB-SubCell"/>
</dbReference>
<dbReference type="GO" id="GO:0008270">
    <property type="term" value="F:zinc ion binding"/>
    <property type="evidence" value="ECO:0007669"/>
    <property type="project" value="UniProtKB-KW"/>
</dbReference>
<proteinExistence type="predicted"/>
<protein>
    <recommendedName>
        <fullName evidence="8">DUF659 domain-containing protein</fullName>
    </recommendedName>
</protein>
<dbReference type="SUPFAM" id="SSF53098">
    <property type="entry name" value="Ribonuclease H-like"/>
    <property type="match status" value="1"/>
</dbReference>
<dbReference type="Proteomes" id="UP000007266">
    <property type="component" value="Unassembled WGS sequence"/>
</dbReference>
<dbReference type="eggNOG" id="ENOG502S1TK">
    <property type="taxonomic scope" value="Eukaryota"/>
</dbReference>
<organism evidence="6 7">
    <name type="scientific">Tribolium castaneum</name>
    <name type="common">Red flour beetle</name>
    <dbReference type="NCBI Taxonomy" id="7070"/>
    <lineage>
        <taxon>Eukaryota</taxon>
        <taxon>Metazoa</taxon>
        <taxon>Ecdysozoa</taxon>
        <taxon>Arthropoda</taxon>
        <taxon>Hexapoda</taxon>
        <taxon>Insecta</taxon>
        <taxon>Pterygota</taxon>
        <taxon>Neoptera</taxon>
        <taxon>Endopterygota</taxon>
        <taxon>Coleoptera</taxon>
        <taxon>Polyphaga</taxon>
        <taxon>Cucujiformia</taxon>
        <taxon>Tenebrionidae</taxon>
        <taxon>Tenebrionidae incertae sedis</taxon>
        <taxon>Tribolium</taxon>
    </lineage>
</organism>
<reference evidence="6 7" key="1">
    <citation type="journal article" date="2008" name="Nature">
        <title>The genome of the model beetle and pest Tribolium castaneum.</title>
        <authorList>
            <consortium name="Tribolium Genome Sequencing Consortium"/>
            <person name="Richards S."/>
            <person name="Gibbs R.A."/>
            <person name="Weinstock G.M."/>
            <person name="Brown S.J."/>
            <person name="Denell R."/>
            <person name="Beeman R.W."/>
            <person name="Gibbs R."/>
            <person name="Beeman R.W."/>
            <person name="Brown S.J."/>
            <person name="Bucher G."/>
            <person name="Friedrich M."/>
            <person name="Grimmelikhuijzen C.J."/>
            <person name="Klingler M."/>
            <person name="Lorenzen M."/>
            <person name="Richards S."/>
            <person name="Roth S."/>
            <person name="Schroder R."/>
            <person name="Tautz D."/>
            <person name="Zdobnov E.M."/>
            <person name="Muzny D."/>
            <person name="Gibbs R.A."/>
            <person name="Weinstock G.M."/>
            <person name="Attaway T."/>
            <person name="Bell S."/>
            <person name="Buhay C.J."/>
            <person name="Chandrabose M.N."/>
            <person name="Chavez D."/>
            <person name="Clerk-Blankenburg K.P."/>
            <person name="Cree A."/>
            <person name="Dao M."/>
            <person name="Davis C."/>
            <person name="Chacko J."/>
            <person name="Dinh H."/>
            <person name="Dugan-Rocha S."/>
            <person name="Fowler G."/>
            <person name="Garner T.T."/>
            <person name="Garnes J."/>
            <person name="Gnirke A."/>
            <person name="Hawes A."/>
            <person name="Hernandez J."/>
            <person name="Hines S."/>
            <person name="Holder M."/>
            <person name="Hume J."/>
            <person name="Jhangiani S.N."/>
            <person name="Joshi V."/>
            <person name="Khan Z.M."/>
            <person name="Jackson L."/>
            <person name="Kovar C."/>
            <person name="Kowis A."/>
            <person name="Lee S."/>
            <person name="Lewis L.R."/>
            <person name="Margolis J."/>
            <person name="Morgan M."/>
            <person name="Nazareth L.V."/>
            <person name="Nguyen N."/>
            <person name="Okwuonu G."/>
            <person name="Parker D."/>
            <person name="Richards S."/>
            <person name="Ruiz S.J."/>
            <person name="Santibanez J."/>
            <person name="Savard J."/>
            <person name="Scherer S.E."/>
            <person name="Schneider B."/>
            <person name="Sodergren E."/>
            <person name="Tautz D."/>
            <person name="Vattahil S."/>
            <person name="Villasana D."/>
            <person name="White C.S."/>
            <person name="Wright R."/>
            <person name="Park Y."/>
            <person name="Beeman R.W."/>
            <person name="Lord J."/>
            <person name="Oppert B."/>
            <person name="Lorenzen M."/>
            <person name="Brown S."/>
            <person name="Wang L."/>
            <person name="Savard J."/>
            <person name="Tautz D."/>
            <person name="Richards S."/>
            <person name="Weinstock G."/>
            <person name="Gibbs R.A."/>
            <person name="Liu Y."/>
            <person name="Worley K."/>
            <person name="Weinstock G."/>
            <person name="Elsik C.G."/>
            <person name="Reese J.T."/>
            <person name="Elhaik E."/>
            <person name="Landan G."/>
            <person name="Graur D."/>
            <person name="Arensburger P."/>
            <person name="Atkinson P."/>
            <person name="Beeman R.W."/>
            <person name="Beidler J."/>
            <person name="Brown S.J."/>
            <person name="Demuth J.P."/>
            <person name="Drury D.W."/>
            <person name="Du Y.Z."/>
            <person name="Fujiwara H."/>
            <person name="Lorenzen M."/>
            <person name="Maselli V."/>
            <person name="Osanai M."/>
            <person name="Park Y."/>
            <person name="Robertson H.M."/>
            <person name="Tu Z."/>
            <person name="Wang J.J."/>
            <person name="Wang S."/>
            <person name="Richards S."/>
            <person name="Song H."/>
            <person name="Zhang L."/>
            <person name="Sodergren E."/>
            <person name="Werner D."/>
            <person name="Stanke M."/>
            <person name="Morgenstern B."/>
            <person name="Solovyev V."/>
            <person name="Kosarev P."/>
            <person name="Brown G."/>
            <person name="Chen H.C."/>
            <person name="Ermolaeva O."/>
            <person name="Hlavina W."/>
            <person name="Kapustin Y."/>
            <person name="Kiryutin B."/>
            <person name="Kitts P."/>
            <person name="Maglott D."/>
            <person name="Pruitt K."/>
            <person name="Sapojnikov V."/>
            <person name="Souvorov A."/>
            <person name="Mackey A.J."/>
            <person name="Waterhouse R.M."/>
            <person name="Wyder S."/>
            <person name="Zdobnov E.M."/>
            <person name="Zdobnov E.M."/>
            <person name="Wyder S."/>
            <person name="Kriventseva E.V."/>
            <person name="Kadowaki T."/>
            <person name="Bork P."/>
            <person name="Aranda M."/>
            <person name="Bao R."/>
            <person name="Beermann A."/>
            <person name="Berns N."/>
            <person name="Bolognesi R."/>
            <person name="Bonneton F."/>
            <person name="Bopp D."/>
            <person name="Brown S.J."/>
            <person name="Bucher G."/>
            <person name="Butts T."/>
            <person name="Chaumot A."/>
            <person name="Denell R.E."/>
            <person name="Ferrier D.E."/>
            <person name="Friedrich M."/>
            <person name="Gordon C.M."/>
            <person name="Jindra M."/>
            <person name="Klingler M."/>
            <person name="Lan Q."/>
            <person name="Lattorff H.M."/>
            <person name="Laudet V."/>
            <person name="von Levetsow C."/>
            <person name="Liu Z."/>
            <person name="Lutz R."/>
            <person name="Lynch J.A."/>
            <person name="da Fonseca R.N."/>
            <person name="Posnien N."/>
            <person name="Reuter R."/>
            <person name="Roth S."/>
            <person name="Savard J."/>
            <person name="Schinko J.B."/>
            <person name="Schmitt C."/>
            <person name="Schoppmeier M."/>
            <person name="Schroder R."/>
            <person name="Shippy T.D."/>
            <person name="Simonnet F."/>
            <person name="Marques-Souza H."/>
            <person name="Tautz D."/>
            <person name="Tomoyasu Y."/>
            <person name="Trauner J."/>
            <person name="Van der Zee M."/>
            <person name="Vervoort M."/>
            <person name="Wittkopp N."/>
            <person name="Wimmer E.A."/>
            <person name="Yang X."/>
            <person name="Jones A.K."/>
            <person name="Sattelle D.B."/>
            <person name="Ebert P.R."/>
            <person name="Nelson D."/>
            <person name="Scott J.G."/>
            <person name="Beeman R.W."/>
            <person name="Muthukrishnan S."/>
            <person name="Kramer K.J."/>
            <person name="Arakane Y."/>
            <person name="Beeman R.W."/>
            <person name="Zhu Q."/>
            <person name="Hogenkamp D."/>
            <person name="Dixit R."/>
            <person name="Oppert B."/>
            <person name="Jiang H."/>
            <person name="Zou Z."/>
            <person name="Marshall J."/>
            <person name="Elpidina E."/>
            <person name="Vinokurov K."/>
            <person name="Oppert C."/>
            <person name="Zou Z."/>
            <person name="Evans J."/>
            <person name="Lu Z."/>
            <person name="Zhao P."/>
            <person name="Sumathipala N."/>
            <person name="Altincicek B."/>
            <person name="Vilcinskas A."/>
            <person name="Williams M."/>
            <person name="Hultmark D."/>
            <person name="Hetru C."/>
            <person name="Jiang H."/>
            <person name="Grimmelikhuijzen C.J."/>
            <person name="Hauser F."/>
            <person name="Cazzamali G."/>
            <person name="Williamson M."/>
            <person name="Park Y."/>
            <person name="Li B."/>
            <person name="Tanaka Y."/>
            <person name="Predel R."/>
            <person name="Neupert S."/>
            <person name="Schachtner J."/>
            <person name="Verleyen P."/>
            <person name="Raible F."/>
            <person name="Bork P."/>
            <person name="Friedrich M."/>
            <person name="Walden K.K."/>
            <person name="Robertson H.M."/>
            <person name="Angeli S."/>
            <person name="Foret S."/>
            <person name="Bucher G."/>
            <person name="Schuetz S."/>
            <person name="Maleszka R."/>
            <person name="Wimmer E.A."/>
            <person name="Beeman R.W."/>
            <person name="Lorenzen M."/>
            <person name="Tomoyasu Y."/>
            <person name="Miller S.C."/>
            <person name="Grossmann D."/>
            <person name="Bucher G."/>
        </authorList>
    </citation>
    <scope>NUCLEOTIDE SEQUENCE [LARGE SCALE GENOMIC DNA]</scope>
    <source>
        <strain evidence="6 7">Georgia GA2</strain>
    </source>
</reference>
<evidence type="ECO:0008006" key="8">
    <source>
        <dbReference type="Google" id="ProtNLM"/>
    </source>
</evidence>
<dbReference type="PANTHER" id="PTHR46481:SF10">
    <property type="entry name" value="ZINC FINGER BED DOMAIN-CONTAINING PROTEIN 39"/>
    <property type="match status" value="1"/>
</dbReference>
<keyword evidence="4" id="KW-0862">Zinc</keyword>
<keyword evidence="3" id="KW-0863">Zinc-finger</keyword>
<dbReference type="InParanoid" id="A0A139W9C2"/>
<evidence type="ECO:0000256" key="2">
    <source>
        <dbReference type="ARBA" id="ARBA00022723"/>
    </source>
</evidence>
<evidence type="ECO:0000256" key="3">
    <source>
        <dbReference type="ARBA" id="ARBA00022771"/>
    </source>
</evidence>
<dbReference type="PANTHER" id="PTHR46481">
    <property type="entry name" value="ZINC FINGER BED DOMAIN-CONTAINING PROTEIN 4"/>
    <property type="match status" value="1"/>
</dbReference>
<keyword evidence="2" id="KW-0479">Metal-binding</keyword>
<reference evidence="6 7" key="2">
    <citation type="journal article" date="2010" name="Nucleic Acids Res.">
        <title>BeetleBase in 2010: revisions to provide comprehensive genomic information for Tribolium castaneum.</title>
        <authorList>
            <person name="Kim H.S."/>
            <person name="Murphy T."/>
            <person name="Xia J."/>
            <person name="Caragea D."/>
            <person name="Park Y."/>
            <person name="Beeman R.W."/>
            <person name="Lorenzen M.D."/>
            <person name="Butcher S."/>
            <person name="Manak J.R."/>
            <person name="Brown S.J."/>
        </authorList>
    </citation>
    <scope>NUCLEOTIDE SEQUENCE [LARGE SCALE GENOMIC DNA]</scope>
    <source>
        <strain evidence="6 7">Georgia GA2</strain>
    </source>
</reference>
<evidence type="ECO:0000256" key="4">
    <source>
        <dbReference type="ARBA" id="ARBA00022833"/>
    </source>
</evidence>
<gene>
    <name evidence="6" type="primary">AUGUSTUS-3.0.2_31595</name>
    <name evidence="6" type="ORF">TcasGA2_TC031595</name>
</gene>
<keyword evidence="5" id="KW-0539">Nucleus</keyword>
<sequence>MRTDLLIKDNTKGIAHIIDVAIPFENGEQAFQEKRTEEVEKYRTIAESLEADGIPTINGAILVGSLGSWDPEKLLSTVLETRNCIGSHTAENLSTCIQSIINEWNEKIAAIVTDNAANMKATAKILKIEHLPCFANSINLVVTEAIANTPELKETLQKCRDIVGFFKKSTKASDFLRDEQ</sequence>
<comment type="subcellular location">
    <subcellularLocation>
        <location evidence="1">Nucleus</location>
    </subcellularLocation>
</comment>
<name>A0A139W9C2_TRICA</name>
<keyword evidence="7" id="KW-1185">Reference proteome</keyword>
<evidence type="ECO:0000256" key="1">
    <source>
        <dbReference type="ARBA" id="ARBA00004123"/>
    </source>
</evidence>
<accession>A0A139W9C2</accession>
<dbReference type="AlphaFoldDB" id="A0A139W9C2"/>